<dbReference type="EMBL" id="JH795861">
    <property type="protein sequence ID" value="EJU02777.1"/>
    <property type="molecule type" value="Genomic_DNA"/>
</dbReference>
<evidence type="ECO:0000313" key="1">
    <source>
        <dbReference type="EMBL" id="EJU02777.1"/>
    </source>
</evidence>
<gene>
    <name evidence="1" type="ORF">DACRYDRAFT_21740</name>
</gene>
<reference evidence="1 2" key="1">
    <citation type="journal article" date="2012" name="Science">
        <title>The Paleozoic origin of enzymatic lignin decomposition reconstructed from 31 fungal genomes.</title>
        <authorList>
            <person name="Floudas D."/>
            <person name="Binder M."/>
            <person name="Riley R."/>
            <person name="Barry K."/>
            <person name="Blanchette R.A."/>
            <person name="Henrissat B."/>
            <person name="Martinez A.T."/>
            <person name="Otillar R."/>
            <person name="Spatafora J.W."/>
            <person name="Yadav J.S."/>
            <person name="Aerts A."/>
            <person name="Benoit I."/>
            <person name="Boyd A."/>
            <person name="Carlson A."/>
            <person name="Copeland A."/>
            <person name="Coutinho P.M."/>
            <person name="de Vries R.P."/>
            <person name="Ferreira P."/>
            <person name="Findley K."/>
            <person name="Foster B."/>
            <person name="Gaskell J."/>
            <person name="Glotzer D."/>
            <person name="Gorecki P."/>
            <person name="Heitman J."/>
            <person name="Hesse C."/>
            <person name="Hori C."/>
            <person name="Igarashi K."/>
            <person name="Jurgens J.A."/>
            <person name="Kallen N."/>
            <person name="Kersten P."/>
            <person name="Kohler A."/>
            <person name="Kuees U."/>
            <person name="Kumar T.K.A."/>
            <person name="Kuo A."/>
            <person name="LaButti K."/>
            <person name="Larrondo L.F."/>
            <person name="Lindquist E."/>
            <person name="Ling A."/>
            <person name="Lombard V."/>
            <person name="Lucas S."/>
            <person name="Lundell T."/>
            <person name="Martin R."/>
            <person name="McLaughlin D.J."/>
            <person name="Morgenstern I."/>
            <person name="Morin E."/>
            <person name="Murat C."/>
            <person name="Nagy L.G."/>
            <person name="Nolan M."/>
            <person name="Ohm R.A."/>
            <person name="Patyshakuliyeva A."/>
            <person name="Rokas A."/>
            <person name="Ruiz-Duenas F.J."/>
            <person name="Sabat G."/>
            <person name="Salamov A."/>
            <person name="Samejima M."/>
            <person name="Schmutz J."/>
            <person name="Slot J.C."/>
            <person name="St John F."/>
            <person name="Stenlid J."/>
            <person name="Sun H."/>
            <person name="Sun S."/>
            <person name="Syed K."/>
            <person name="Tsang A."/>
            <person name="Wiebenga A."/>
            <person name="Young D."/>
            <person name="Pisabarro A."/>
            <person name="Eastwood D.C."/>
            <person name="Martin F."/>
            <person name="Cullen D."/>
            <person name="Grigoriev I.V."/>
            <person name="Hibbett D.S."/>
        </authorList>
    </citation>
    <scope>NUCLEOTIDE SEQUENCE [LARGE SCALE GENOMIC DNA]</scope>
    <source>
        <strain evidence="1 2">DJM-731 SS1</strain>
    </source>
</reference>
<proteinExistence type="predicted"/>
<dbReference type="AlphaFoldDB" id="M5GA24"/>
<name>M5GA24_DACPD</name>
<evidence type="ECO:0000313" key="2">
    <source>
        <dbReference type="Proteomes" id="UP000030653"/>
    </source>
</evidence>
<organism evidence="1 2">
    <name type="scientific">Dacryopinax primogenitus (strain DJM 731)</name>
    <name type="common">Brown rot fungus</name>
    <dbReference type="NCBI Taxonomy" id="1858805"/>
    <lineage>
        <taxon>Eukaryota</taxon>
        <taxon>Fungi</taxon>
        <taxon>Dikarya</taxon>
        <taxon>Basidiomycota</taxon>
        <taxon>Agaricomycotina</taxon>
        <taxon>Dacrymycetes</taxon>
        <taxon>Dacrymycetales</taxon>
        <taxon>Dacrymycetaceae</taxon>
        <taxon>Dacryopinax</taxon>
    </lineage>
</organism>
<dbReference type="RefSeq" id="XP_040629671.1">
    <property type="nucleotide sequence ID" value="XM_040772529.1"/>
</dbReference>
<dbReference type="HOGENOM" id="CLU_2049623_0_0_1"/>
<dbReference type="STRING" id="1858805.M5GA24"/>
<accession>M5GA24</accession>
<dbReference type="GeneID" id="63687591"/>
<protein>
    <submittedName>
        <fullName evidence="1">Uncharacterized protein</fullName>
    </submittedName>
</protein>
<sequence>MRGNANHDVKSEGHARWVTCITKVARLFGLAAISWSSPPTPLVLDVPPKPDAFYGREELVASIIELLLQEKPCRVPLLGVGESARHPSHLLPSMMRTPSNDMEKAYASSVVKALYLKKVL</sequence>
<dbReference type="Proteomes" id="UP000030653">
    <property type="component" value="Unassembled WGS sequence"/>
</dbReference>
<keyword evidence="2" id="KW-1185">Reference proteome</keyword>